<feature type="region of interest" description="Disordered" evidence="1">
    <location>
        <begin position="66"/>
        <end position="113"/>
    </location>
</feature>
<evidence type="ECO:0000256" key="1">
    <source>
        <dbReference type="SAM" id="MobiDB-lite"/>
    </source>
</evidence>
<accession>A0A811LGJ2</accession>
<feature type="region of interest" description="Disordered" evidence="1">
    <location>
        <begin position="1"/>
        <end position="23"/>
    </location>
</feature>
<organism evidence="2 3">
    <name type="scientific">Bursaphelenchus okinawaensis</name>
    <dbReference type="NCBI Taxonomy" id="465554"/>
    <lineage>
        <taxon>Eukaryota</taxon>
        <taxon>Metazoa</taxon>
        <taxon>Ecdysozoa</taxon>
        <taxon>Nematoda</taxon>
        <taxon>Chromadorea</taxon>
        <taxon>Rhabditida</taxon>
        <taxon>Tylenchina</taxon>
        <taxon>Tylenchomorpha</taxon>
        <taxon>Aphelenchoidea</taxon>
        <taxon>Aphelenchoididae</taxon>
        <taxon>Bursaphelenchus</taxon>
    </lineage>
</organism>
<reference evidence="2" key="1">
    <citation type="submission" date="2020-09" db="EMBL/GenBank/DDBJ databases">
        <authorList>
            <person name="Kikuchi T."/>
        </authorList>
    </citation>
    <scope>NUCLEOTIDE SEQUENCE</scope>
    <source>
        <strain evidence="2">SH1</strain>
    </source>
</reference>
<keyword evidence="3" id="KW-1185">Reference proteome</keyword>
<dbReference type="OrthoDB" id="5865307at2759"/>
<feature type="compositionally biased region" description="Basic residues" evidence="1">
    <location>
        <begin position="69"/>
        <end position="81"/>
    </location>
</feature>
<dbReference type="AlphaFoldDB" id="A0A811LGJ2"/>
<dbReference type="EMBL" id="CAJFCW020000005">
    <property type="protein sequence ID" value="CAG9122004.1"/>
    <property type="molecule type" value="Genomic_DNA"/>
</dbReference>
<comment type="caution">
    <text evidence="2">The sequence shown here is derived from an EMBL/GenBank/DDBJ whole genome shotgun (WGS) entry which is preliminary data.</text>
</comment>
<name>A0A811LGJ2_9BILA</name>
<feature type="compositionally biased region" description="Polar residues" evidence="1">
    <location>
        <begin position="100"/>
        <end position="113"/>
    </location>
</feature>
<gene>
    <name evidence="2" type="ORF">BOKJ2_LOCUS12011</name>
</gene>
<dbReference type="EMBL" id="CAJFDH010000005">
    <property type="protein sequence ID" value="CAD5226305.1"/>
    <property type="molecule type" value="Genomic_DNA"/>
</dbReference>
<sequence length="308" mass="34741">MSSEAGSSAVAFSSDVSKDKKEVTPTKILSIAIRKRRELLEEKDVDLRREIQHKSMIQTLCKELGDARAKKRRTRRKSKKGKKDDQYEQLFEYESEEDAVSTSKSGQTSQGAEDTQYTGYFSKFESYSHKTEDYVEYAYTYSQASSGYDSGYSSPSCSKEDWDALGIHQDDQCVQVNNYSYSSFSDHQTSTAVHQALSGINGVSGFKENDDPYSGYSAFWEPSTSSESSSSASWDNTNCNFSYPTDFSALKPVENDGYQHSNDLTPLKPMKRPSRWDAECAVEAKQSRLELLQEPQFVGMGRFAQCCY</sequence>
<proteinExistence type="predicted"/>
<protein>
    <submittedName>
        <fullName evidence="2">Uncharacterized protein</fullName>
    </submittedName>
</protein>
<dbReference type="Proteomes" id="UP000783686">
    <property type="component" value="Unassembled WGS sequence"/>
</dbReference>
<evidence type="ECO:0000313" key="3">
    <source>
        <dbReference type="Proteomes" id="UP000614601"/>
    </source>
</evidence>
<dbReference type="Proteomes" id="UP000614601">
    <property type="component" value="Unassembled WGS sequence"/>
</dbReference>
<feature type="compositionally biased region" description="Polar residues" evidence="1">
    <location>
        <begin position="1"/>
        <end position="15"/>
    </location>
</feature>
<evidence type="ECO:0000313" key="2">
    <source>
        <dbReference type="EMBL" id="CAD5226305.1"/>
    </source>
</evidence>